<evidence type="ECO:0000256" key="1">
    <source>
        <dbReference type="SAM" id="MobiDB-lite"/>
    </source>
</evidence>
<feature type="compositionally biased region" description="Low complexity" evidence="1">
    <location>
        <begin position="459"/>
        <end position="470"/>
    </location>
</feature>
<gene>
    <name evidence="2" type="ORF">L207DRAFT_528173</name>
</gene>
<feature type="compositionally biased region" description="Basic residues" evidence="1">
    <location>
        <begin position="399"/>
        <end position="409"/>
    </location>
</feature>
<name>A0A2J6RST0_HYAVF</name>
<keyword evidence="3" id="KW-1185">Reference proteome</keyword>
<sequence length="536" mass="58660">MKNYLGARGVPMHDTLTSSPAGLSIEGARGATQEADMALTEGLSGDTIVVDVGQGVDLKMNGLRNKKVTGEPSNAFAASRARGIVRFRREDTVEDIEDDDTDGEYIDEEQSVDEEEIDQFDAAEESSIEGDNTNSADEDDSDILGGPKRASSRRALVVPGKKKQTKPPFKLVRQNPGAKEPEWPEFYQQPLTQQVLANPGGFQKAHQFIAFQARNVAGLKSITKTTGLIKQNGREGVNDWKAAVITHFLNPWILHKHGLVLFNHGAKDHGAQMAWYDSRPQVEKDEYRIWIMPKVEAALQPGDRAKIQNMRNTQEPIVEPLNTSVAAGTWRHPTLGGGMGLSMILGTQTTTSSTQQMNSSGSRKTGGVLGNMGVGHTGGFNGTVGGAHGGPQAVISPRARSRRSTRKRGRDVEDDEHERNEYQHEPRILRKTKKIRQSGGDVNCTNLAPATPDIRHSIRSSSPLPASSFSGNAGSIIPDSLRDIRHSQHQDTDQTSLTEDQEAMESIYPDPTFYEQNERISTRAGIDTDPRNVSEL</sequence>
<feature type="compositionally biased region" description="Basic and acidic residues" evidence="1">
    <location>
        <begin position="480"/>
        <end position="492"/>
    </location>
</feature>
<dbReference type="OrthoDB" id="10535095at2759"/>
<dbReference type="EMBL" id="KZ613944">
    <property type="protein sequence ID" value="PMD41562.1"/>
    <property type="molecule type" value="Genomic_DNA"/>
</dbReference>
<feature type="region of interest" description="Disordered" evidence="1">
    <location>
        <begin position="94"/>
        <end position="178"/>
    </location>
</feature>
<proteinExistence type="predicted"/>
<accession>A0A2J6RST0</accession>
<reference evidence="2 3" key="1">
    <citation type="submission" date="2016-04" db="EMBL/GenBank/DDBJ databases">
        <title>A degradative enzymes factory behind the ericoid mycorrhizal symbiosis.</title>
        <authorList>
            <consortium name="DOE Joint Genome Institute"/>
            <person name="Martino E."/>
            <person name="Morin E."/>
            <person name="Grelet G."/>
            <person name="Kuo A."/>
            <person name="Kohler A."/>
            <person name="Daghino S."/>
            <person name="Barry K."/>
            <person name="Choi C."/>
            <person name="Cichocki N."/>
            <person name="Clum A."/>
            <person name="Copeland A."/>
            <person name="Hainaut M."/>
            <person name="Haridas S."/>
            <person name="Labutti K."/>
            <person name="Lindquist E."/>
            <person name="Lipzen A."/>
            <person name="Khouja H.-R."/>
            <person name="Murat C."/>
            <person name="Ohm R."/>
            <person name="Olson A."/>
            <person name="Spatafora J."/>
            <person name="Veneault-Fourrey C."/>
            <person name="Henrissat B."/>
            <person name="Grigoriev I."/>
            <person name="Martin F."/>
            <person name="Perotto S."/>
        </authorList>
    </citation>
    <scope>NUCLEOTIDE SEQUENCE [LARGE SCALE GENOMIC DNA]</scope>
    <source>
        <strain evidence="2 3">F</strain>
    </source>
</reference>
<evidence type="ECO:0000313" key="3">
    <source>
        <dbReference type="Proteomes" id="UP000235786"/>
    </source>
</evidence>
<dbReference type="AlphaFoldDB" id="A0A2J6RST0"/>
<evidence type="ECO:0000313" key="2">
    <source>
        <dbReference type="EMBL" id="PMD41562.1"/>
    </source>
</evidence>
<dbReference type="Proteomes" id="UP000235786">
    <property type="component" value="Unassembled WGS sequence"/>
</dbReference>
<organism evidence="2 3">
    <name type="scientific">Hyaloscypha variabilis (strain UAMH 11265 / GT02V1 / F)</name>
    <name type="common">Meliniomyces variabilis</name>
    <dbReference type="NCBI Taxonomy" id="1149755"/>
    <lineage>
        <taxon>Eukaryota</taxon>
        <taxon>Fungi</taxon>
        <taxon>Dikarya</taxon>
        <taxon>Ascomycota</taxon>
        <taxon>Pezizomycotina</taxon>
        <taxon>Leotiomycetes</taxon>
        <taxon>Helotiales</taxon>
        <taxon>Hyaloscyphaceae</taxon>
        <taxon>Hyaloscypha</taxon>
        <taxon>Hyaloscypha variabilis</taxon>
    </lineage>
</organism>
<protein>
    <submittedName>
        <fullName evidence="2">Uncharacterized protein</fullName>
    </submittedName>
</protein>
<feature type="compositionally biased region" description="Gly residues" evidence="1">
    <location>
        <begin position="379"/>
        <end position="389"/>
    </location>
</feature>
<feature type="compositionally biased region" description="Basic and acidic residues" evidence="1">
    <location>
        <begin position="417"/>
        <end position="428"/>
    </location>
</feature>
<feature type="region of interest" description="Disordered" evidence="1">
    <location>
        <begin position="379"/>
        <end position="536"/>
    </location>
</feature>
<feature type="compositionally biased region" description="Acidic residues" evidence="1">
    <location>
        <begin position="94"/>
        <end position="128"/>
    </location>
</feature>
<feature type="compositionally biased region" description="Basic and acidic residues" evidence="1">
    <location>
        <begin position="516"/>
        <end position="536"/>
    </location>
</feature>